<protein>
    <recommendedName>
        <fullName evidence="4">F-box domain-containing protein</fullName>
    </recommendedName>
</protein>
<feature type="region of interest" description="Disordered" evidence="1">
    <location>
        <begin position="503"/>
        <end position="540"/>
    </location>
</feature>
<dbReference type="Gene3D" id="3.80.10.10">
    <property type="entry name" value="Ribonuclease Inhibitor"/>
    <property type="match status" value="1"/>
</dbReference>
<name>A0A369J7Z6_HYPMA</name>
<feature type="compositionally biased region" description="Acidic residues" evidence="1">
    <location>
        <begin position="513"/>
        <end position="526"/>
    </location>
</feature>
<evidence type="ECO:0000313" key="3">
    <source>
        <dbReference type="Proteomes" id="UP000076154"/>
    </source>
</evidence>
<dbReference type="EMBL" id="LUEZ02000106">
    <property type="protein sequence ID" value="RDB18201.1"/>
    <property type="molecule type" value="Genomic_DNA"/>
</dbReference>
<dbReference type="OrthoDB" id="3258386at2759"/>
<keyword evidence="3" id="KW-1185">Reference proteome</keyword>
<dbReference type="SUPFAM" id="SSF52047">
    <property type="entry name" value="RNI-like"/>
    <property type="match status" value="1"/>
</dbReference>
<reference evidence="2" key="1">
    <citation type="submission" date="2018-04" db="EMBL/GenBank/DDBJ databases">
        <title>Whole genome sequencing of Hypsizygus marmoreus.</title>
        <authorList>
            <person name="Choi I.-G."/>
            <person name="Min B."/>
            <person name="Kim J.-G."/>
            <person name="Kim S."/>
            <person name="Oh Y.-L."/>
            <person name="Kong W.-S."/>
            <person name="Park H."/>
            <person name="Jeong J."/>
            <person name="Song E.-S."/>
        </authorList>
    </citation>
    <scope>NUCLEOTIDE SEQUENCE [LARGE SCALE GENOMIC DNA]</scope>
    <source>
        <strain evidence="2">51987-8</strain>
    </source>
</reference>
<dbReference type="AlphaFoldDB" id="A0A369J7Z6"/>
<sequence length="562" mass="64268">MHRCLEIREIQRIIFDALSMLGEEELPTLARLARTCRSFSDSALDVLWEYQANLCPLIQVMPPDLWAVFEGSDMAQTEMYEEESFPVDVINFVRELEESDWSERFFYYGRKIRELGSPPAPLYERVDTEVLMALSAYRPAHSPLSTPALNPLPNLRKLRLYLDDERVVESFPYMQFLLSPSITDLYLEGYSGLPPLSAISRICYRIDTLVIDACDIEPSEDISAIHRFICRLQHLRYADFRGIIPSREAMLYLSKLESLYSLRFNLHSVPMSDVDFQLFTVDNGRFANVRKIDLIVQSWDMATQIVDSMHCPFGSFSIFQGSRPGPANAFAGKLIGALMRNTSLASSLSHLSIRGHLNDDMEPSKALQALFPLRALQYIKLRFDAPLNRLDNRWLSKAAHSWPDLRTFILLVESGEETLMTLEGLIPLIHQCLHLDELCVSAVWKPFNIHLLKGKYNLQITSLEYFPWGIESPTELSKCLRAMFPWLERLDWAGGWNGKDSLRVPSDSAASETENEVGSSDETESAGDEKPKEKIDSLDHQKPFLELRKLLEADSMHELMTN</sequence>
<organism evidence="2 3">
    <name type="scientific">Hypsizygus marmoreus</name>
    <name type="common">White beech mushroom</name>
    <name type="synonym">Agaricus marmoreus</name>
    <dbReference type="NCBI Taxonomy" id="39966"/>
    <lineage>
        <taxon>Eukaryota</taxon>
        <taxon>Fungi</taxon>
        <taxon>Dikarya</taxon>
        <taxon>Basidiomycota</taxon>
        <taxon>Agaricomycotina</taxon>
        <taxon>Agaricomycetes</taxon>
        <taxon>Agaricomycetidae</taxon>
        <taxon>Agaricales</taxon>
        <taxon>Tricholomatineae</taxon>
        <taxon>Lyophyllaceae</taxon>
        <taxon>Hypsizygus</taxon>
    </lineage>
</organism>
<evidence type="ECO:0000256" key="1">
    <source>
        <dbReference type="SAM" id="MobiDB-lite"/>
    </source>
</evidence>
<proteinExistence type="predicted"/>
<dbReference type="InterPro" id="IPR032675">
    <property type="entry name" value="LRR_dom_sf"/>
</dbReference>
<dbReference type="InParanoid" id="A0A369J7Z6"/>
<evidence type="ECO:0000313" key="2">
    <source>
        <dbReference type="EMBL" id="RDB18201.1"/>
    </source>
</evidence>
<gene>
    <name evidence="2" type="ORF">Hypma_000501</name>
</gene>
<feature type="compositionally biased region" description="Basic and acidic residues" evidence="1">
    <location>
        <begin position="527"/>
        <end position="540"/>
    </location>
</feature>
<dbReference type="Proteomes" id="UP000076154">
    <property type="component" value="Unassembled WGS sequence"/>
</dbReference>
<comment type="caution">
    <text evidence="2">The sequence shown here is derived from an EMBL/GenBank/DDBJ whole genome shotgun (WGS) entry which is preliminary data.</text>
</comment>
<dbReference type="STRING" id="39966.A0A369J7Z6"/>
<evidence type="ECO:0008006" key="4">
    <source>
        <dbReference type="Google" id="ProtNLM"/>
    </source>
</evidence>
<accession>A0A369J7Z6</accession>